<evidence type="ECO:0000313" key="2">
    <source>
        <dbReference type="EMBL" id="KIM24417.1"/>
    </source>
</evidence>
<evidence type="ECO:0000256" key="1">
    <source>
        <dbReference type="SAM" id="MobiDB-lite"/>
    </source>
</evidence>
<proteinExistence type="predicted"/>
<evidence type="ECO:0000313" key="3">
    <source>
        <dbReference type="Proteomes" id="UP000054097"/>
    </source>
</evidence>
<dbReference type="Proteomes" id="UP000054097">
    <property type="component" value="Unassembled WGS sequence"/>
</dbReference>
<name>A0A0C2X502_SERVB</name>
<dbReference type="OrthoDB" id="10681779at2759"/>
<reference evidence="2 3" key="1">
    <citation type="submission" date="2014-04" db="EMBL/GenBank/DDBJ databases">
        <authorList>
            <consortium name="DOE Joint Genome Institute"/>
            <person name="Kuo A."/>
            <person name="Zuccaro A."/>
            <person name="Kohler A."/>
            <person name="Nagy L.G."/>
            <person name="Floudas D."/>
            <person name="Copeland A."/>
            <person name="Barry K.W."/>
            <person name="Cichocki N."/>
            <person name="Veneault-Fourrey C."/>
            <person name="LaButti K."/>
            <person name="Lindquist E.A."/>
            <person name="Lipzen A."/>
            <person name="Lundell T."/>
            <person name="Morin E."/>
            <person name="Murat C."/>
            <person name="Sun H."/>
            <person name="Tunlid A."/>
            <person name="Henrissat B."/>
            <person name="Grigoriev I.V."/>
            <person name="Hibbett D.S."/>
            <person name="Martin F."/>
            <person name="Nordberg H.P."/>
            <person name="Cantor M.N."/>
            <person name="Hua S.X."/>
        </authorList>
    </citation>
    <scope>NUCLEOTIDE SEQUENCE [LARGE SCALE GENOMIC DNA]</scope>
    <source>
        <strain evidence="2 3">MAFF 305830</strain>
    </source>
</reference>
<keyword evidence="3" id="KW-1185">Reference proteome</keyword>
<reference evidence="3" key="2">
    <citation type="submission" date="2015-01" db="EMBL/GenBank/DDBJ databases">
        <title>Evolutionary Origins and Diversification of the Mycorrhizal Mutualists.</title>
        <authorList>
            <consortium name="DOE Joint Genome Institute"/>
            <consortium name="Mycorrhizal Genomics Consortium"/>
            <person name="Kohler A."/>
            <person name="Kuo A."/>
            <person name="Nagy L.G."/>
            <person name="Floudas D."/>
            <person name="Copeland A."/>
            <person name="Barry K.W."/>
            <person name="Cichocki N."/>
            <person name="Veneault-Fourrey C."/>
            <person name="LaButti K."/>
            <person name="Lindquist E.A."/>
            <person name="Lipzen A."/>
            <person name="Lundell T."/>
            <person name="Morin E."/>
            <person name="Murat C."/>
            <person name="Riley R."/>
            <person name="Ohm R."/>
            <person name="Sun H."/>
            <person name="Tunlid A."/>
            <person name="Henrissat B."/>
            <person name="Grigoriev I.V."/>
            <person name="Hibbett D.S."/>
            <person name="Martin F."/>
        </authorList>
    </citation>
    <scope>NUCLEOTIDE SEQUENCE [LARGE SCALE GENOMIC DNA]</scope>
    <source>
        <strain evidence="3">MAFF 305830</strain>
    </source>
</reference>
<gene>
    <name evidence="2" type="ORF">M408DRAFT_11015</name>
</gene>
<feature type="region of interest" description="Disordered" evidence="1">
    <location>
        <begin position="60"/>
        <end position="133"/>
    </location>
</feature>
<feature type="compositionally biased region" description="Polar residues" evidence="1">
    <location>
        <begin position="65"/>
        <end position="81"/>
    </location>
</feature>
<sequence>MDNQNTRNTKPTQIQKCPYYDPVTRETIKPGKTCPDYNSLKGCPYAHPFEIEKWDGENPLDALTAATSKSRVPSTVQNAPPTDTPGAAKPTDAHEKMEIDGSNTQNAAPEDRSLVPVLDPSKSPPDPSSPAMQKEAVSVFLTHIISALRHGQILTNSANSLTRFKALYKAYTDRESQDLTSVVQPGAKAAWLADRKRMAKEAEKARTVCLSWVDGLASLDGRVEVNLPRIEDGQDTAMQDAMTVFSRPILSEENDLNVEALMHHRARLQRGRTGERVVALRYQLEELRERLQEQGRISASVPLGEIEPADRDTEMKDESDSESPIKVLRREIKRLEGLLTEAESTALDMDDVEMWAKTPLDVEWFAQDMNSAIDRITQEYLARLPGQSSVPTSSTEQTPAPRGHDVVLQIKKSLDNAEDIRNTSETLEKILGSVPPFELHNVLQPLDAHLTTAPLENILNTIDQHTARQTSFAPYTRANILKTTNTFHVKSLSADPSLLKARRAPLALDSQSTLPASQVILDNRREQWNSEYEYLRGQMAKIVSPLAARTDAQEARLMAFGTERGVAGGRGGHVADGSLVSTQVSVQGAMG</sequence>
<dbReference type="AlphaFoldDB" id="A0A0C2X502"/>
<dbReference type="HOGENOM" id="CLU_461629_0_0_1"/>
<dbReference type="EMBL" id="KN824324">
    <property type="protein sequence ID" value="KIM24417.1"/>
    <property type="molecule type" value="Genomic_DNA"/>
</dbReference>
<accession>A0A0C2X502</accession>
<organism evidence="2 3">
    <name type="scientific">Serendipita vermifera MAFF 305830</name>
    <dbReference type="NCBI Taxonomy" id="933852"/>
    <lineage>
        <taxon>Eukaryota</taxon>
        <taxon>Fungi</taxon>
        <taxon>Dikarya</taxon>
        <taxon>Basidiomycota</taxon>
        <taxon>Agaricomycotina</taxon>
        <taxon>Agaricomycetes</taxon>
        <taxon>Sebacinales</taxon>
        <taxon>Serendipitaceae</taxon>
        <taxon>Serendipita</taxon>
    </lineage>
</organism>
<protein>
    <submittedName>
        <fullName evidence="2">Uncharacterized protein</fullName>
    </submittedName>
</protein>